<dbReference type="KEGG" id="hir:HETIRDRAFT_330220"/>
<dbReference type="InterPro" id="IPR004923">
    <property type="entry name" value="FTR1/Fip1/EfeU"/>
</dbReference>
<dbReference type="InParanoid" id="W4JQF9"/>
<evidence type="ECO:0000256" key="5">
    <source>
        <dbReference type="ARBA" id="ARBA00022989"/>
    </source>
</evidence>
<dbReference type="FunCoup" id="W4JQF9">
    <property type="interactions" value="48"/>
</dbReference>
<dbReference type="RefSeq" id="XP_009552041.1">
    <property type="nucleotide sequence ID" value="XM_009553746.1"/>
</dbReference>
<dbReference type="Proteomes" id="UP000030671">
    <property type="component" value="Unassembled WGS sequence"/>
</dbReference>
<protein>
    <submittedName>
        <fullName evidence="9">Heterobasidion Fe transporter 1</fullName>
    </submittedName>
</protein>
<keyword evidence="3" id="KW-0813">Transport</keyword>
<comment type="similarity">
    <text evidence="2">Belongs to the oxidase-dependent Fe transporter (OFeT) (TC 9.A.10.1) family.</text>
</comment>
<evidence type="ECO:0000313" key="10">
    <source>
        <dbReference type="Proteomes" id="UP000030671"/>
    </source>
</evidence>
<dbReference type="GO" id="GO:0033573">
    <property type="term" value="C:high-affinity iron permease complex"/>
    <property type="evidence" value="ECO:0007669"/>
    <property type="project" value="InterPro"/>
</dbReference>
<dbReference type="GeneID" id="20671559"/>
<feature type="compositionally biased region" description="Low complexity" evidence="7">
    <location>
        <begin position="64"/>
        <end position="73"/>
    </location>
</feature>
<feature type="region of interest" description="Disordered" evidence="7">
    <location>
        <begin position="47"/>
        <end position="93"/>
    </location>
</feature>
<evidence type="ECO:0000256" key="8">
    <source>
        <dbReference type="SAM" id="Phobius"/>
    </source>
</evidence>
<feature type="transmembrane region" description="Helical" evidence="8">
    <location>
        <begin position="121"/>
        <end position="145"/>
    </location>
</feature>
<name>W4JQF9_HETIT</name>
<dbReference type="GO" id="GO:0015093">
    <property type="term" value="F:ferrous iron transmembrane transporter activity"/>
    <property type="evidence" value="ECO:0007669"/>
    <property type="project" value="TreeGrafter"/>
</dbReference>
<dbReference type="EMBL" id="KI925465">
    <property type="protein sequence ID" value="ETW75787.1"/>
    <property type="molecule type" value="Genomic_DNA"/>
</dbReference>
<keyword evidence="6 8" id="KW-0472">Membrane</keyword>
<feature type="transmembrane region" description="Helical" evidence="8">
    <location>
        <begin position="209"/>
        <end position="230"/>
    </location>
</feature>
<keyword evidence="5 8" id="KW-1133">Transmembrane helix</keyword>
<evidence type="ECO:0000256" key="3">
    <source>
        <dbReference type="ARBA" id="ARBA00022496"/>
    </source>
</evidence>
<dbReference type="eggNOG" id="ENOG502QQWE">
    <property type="taxonomic scope" value="Eukaryota"/>
</dbReference>
<keyword evidence="10" id="KW-1185">Reference proteome</keyword>
<feature type="transmembrane region" description="Helical" evidence="8">
    <location>
        <begin position="271"/>
        <end position="293"/>
    </location>
</feature>
<dbReference type="HOGENOM" id="CLU_046738_1_1_1"/>
<dbReference type="PANTHER" id="PTHR31632">
    <property type="entry name" value="IRON TRANSPORTER FTH1"/>
    <property type="match status" value="1"/>
</dbReference>
<evidence type="ECO:0000256" key="7">
    <source>
        <dbReference type="SAM" id="MobiDB-lite"/>
    </source>
</evidence>
<dbReference type="AlphaFoldDB" id="W4JQF9"/>
<evidence type="ECO:0000256" key="4">
    <source>
        <dbReference type="ARBA" id="ARBA00022692"/>
    </source>
</evidence>
<evidence type="ECO:0000256" key="1">
    <source>
        <dbReference type="ARBA" id="ARBA00004141"/>
    </source>
</evidence>
<comment type="subcellular location">
    <subcellularLocation>
        <location evidence="1">Membrane</location>
        <topology evidence="1">Multi-pass membrane protein</topology>
    </subcellularLocation>
</comment>
<dbReference type="PANTHER" id="PTHR31632:SF2">
    <property type="entry name" value="PLASMA MEMBRANE IRON PERMEASE"/>
    <property type="match status" value="1"/>
</dbReference>
<sequence>MARNLFSVPIFFIVFRETLEAAIIISVLLGLVEQIVNDDPARLATAPSISASDDSEKHAPDTLAAAAAASNSADPEKKSPTPDAASSEGEADVRAQPELAAVPAVDALSKRRLIRKMRIQIFAGSAIGLLIALAIGAAFIAVWFTKASDLWAKSEDLWEGIFELIASIIIFIMGITMLKLDRAKAKWRVKLASAFDGQHVDGRTRTGKWVLFLLPLITVLREGMEAVVFVGGVTLGQSATSIPIAAIVGLIAGLICGFFIYAFASRSTLTIFLVVMTNFILLIGAGLFSRAAWSFEMHHFVNMYVDDTGGDGPGSYNVHGSVWHLDCCNPENNFDNGGWQIFNALFGWTNSATIGSVLAYSLYWVMAIVALVWIKWREGRVKLAGRWESAAGVRRREKREKGEAGLPL</sequence>
<dbReference type="OrthoDB" id="4364at2759"/>
<keyword evidence="3" id="KW-0408">Iron</keyword>
<feature type="transmembrane region" description="Helical" evidence="8">
    <location>
        <begin position="352"/>
        <end position="374"/>
    </location>
</feature>
<keyword evidence="3" id="KW-0406">Ion transport</keyword>
<dbReference type="STRING" id="747525.W4JQF9"/>
<evidence type="ECO:0000313" key="9">
    <source>
        <dbReference type="EMBL" id="ETW75787.1"/>
    </source>
</evidence>
<organism evidence="9 10">
    <name type="scientific">Heterobasidion irregulare (strain TC 32-1)</name>
    <dbReference type="NCBI Taxonomy" id="747525"/>
    <lineage>
        <taxon>Eukaryota</taxon>
        <taxon>Fungi</taxon>
        <taxon>Dikarya</taxon>
        <taxon>Basidiomycota</taxon>
        <taxon>Agaricomycotina</taxon>
        <taxon>Agaricomycetes</taxon>
        <taxon>Russulales</taxon>
        <taxon>Bondarzewiaceae</taxon>
        <taxon>Heterobasidion</taxon>
        <taxon>Heterobasidion annosum species complex</taxon>
    </lineage>
</organism>
<feature type="transmembrane region" description="Helical" evidence="8">
    <location>
        <begin position="157"/>
        <end position="178"/>
    </location>
</feature>
<keyword evidence="3" id="KW-0410">Iron transport</keyword>
<keyword evidence="4 8" id="KW-0812">Transmembrane</keyword>
<evidence type="ECO:0000256" key="6">
    <source>
        <dbReference type="ARBA" id="ARBA00023136"/>
    </source>
</evidence>
<feature type="transmembrane region" description="Helical" evidence="8">
    <location>
        <begin position="6"/>
        <end position="32"/>
    </location>
</feature>
<evidence type="ECO:0000256" key="2">
    <source>
        <dbReference type="ARBA" id="ARBA00008333"/>
    </source>
</evidence>
<feature type="transmembrane region" description="Helical" evidence="8">
    <location>
        <begin position="242"/>
        <end position="264"/>
    </location>
</feature>
<proteinExistence type="inferred from homology"/>
<accession>W4JQF9</accession>
<gene>
    <name evidence="9" type="primary">hft1</name>
    <name evidence="9" type="ORF">HETIRDRAFT_330220</name>
</gene>
<reference evidence="9 10" key="1">
    <citation type="journal article" date="2012" name="New Phytol.">
        <title>Insight into trade-off between wood decay and parasitism from the genome of a fungal forest pathogen.</title>
        <authorList>
            <person name="Olson A."/>
            <person name="Aerts A."/>
            <person name="Asiegbu F."/>
            <person name="Belbahri L."/>
            <person name="Bouzid O."/>
            <person name="Broberg A."/>
            <person name="Canback B."/>
            <person name="Coutinho P.M."/>
            <person name="Cullen D."/>
            <person name="Dalman K."/>
            <person name="Deflorio G."/>
            <person name="van Diepen L.T."/>
            <person name="Dunand C."/>
            <person name="Duplessis S."/>
            <person name="Durling M."/>
            <person name="Gonthier P."/>
            <person name="Grimwood J."/>
            <person name="Fossdal C.G."/>
            <person name="Hansson D."/>
            <person name="Henrissat B."/>
            <person name="Hietala A."/>
            <person name="Himmelstrand K."/>
            <person name="Hoffmeister D."/>
            <person name="Hogberg N."/>
            <person name="James T.Y."/>
            <person name="Karlsson M."/>
            <person name="Kohler A."/>
            <person name="Kues U."/>
            <person name="Lee Y.H."/>
            <person name="Lin Y.C."/>
            <person name="Lind M."/>
            <person name="Lindquist E."/>
            <person name="Lombard V."/>
            <person name="Lucas S."/>
            <person name="Lunden K."/>
            <person name="Morin E."/>
            <person name="Murat C."/>
            <person name="Park J."/>
            <person name="Raffaello T."/>
            <person name="Rouze P."/>
            <person name="Salamov A."/>
            <person name="Schmutz J."/>
            <person name="Solheim H."/>
            <person name="Stahlberg J."/>
            <person name="Velez H."/>
            <person name="de Vries R.P."/>
            <person name="Wiebenga A."/>
            <person name="Woodward S."/>
            <person name="Yakovlev I."/>
            <person name="Garbelotto M."/>
            <person name="Martin F."/>
            <person name="Grigoriev I.V."/>
            <person name="Stenlid J."/>
        </authorList>
    </citation>
    <scope>NUCLEOTIDE SEQUENCE [LARGE SCALE GENOMIC DNA]</scope>
    <source>
        <strain evidence="9 10">TC 32-1</strain>
    </source>
</reference>
<dbReference type="Pfam" id="PF03239">
    <property type="entry name" value="FTR1"/>
    <property type="match status" value="1"/>
</dbReference>